<keyword evidence="1" id="KW-0040">ANK repeat</keyword>
<dbReference type="PANTHER" id="PTHR24118">
    <property type="entry name" value="POTE ANKYRIN DOMAIN"/>
    <property type="match status" value="1"/>
</dbReference>
<dbReference type="SMART" id="SM00248">
    <property type="entry name" value="ANK"/>
    <property type="match status" value="4"/>
</dbReference>
<protein>
    <recommendedName>
        <fullName evidence="4">Ankyrin repeat protein</fullName>
    </recommendedName>
</protein>
<evidence type="ECO:0000313" key="3">
    <source>
        <dbReference type="Proteomes" id="UP001447188"/>
    </source>
</evidence>
<gene>
    <name evidence="2" type="ORF">Q9L58_006949</name>
</gene>
<evidence type="ECO:0008006" key="4">
    <source>
        <dbReference type="Google" id="ProtNLM"/>
    </source>
</evidence>
<organism evidence="2 3">
    <name type="scientific">Discina gigas</name>
    <dbReference type="NCBI Taxonomy" id="1032678"/>
    <lineage>
        <taxon>Eukaryota</taxon>
        <taxon>Fungi</taxon>
        <taxon>Dikarya</taxon>
        <taxon>Ascomycota</taxon>
        <taxon>Pezizomycotina</taxon>
        <taxon>Pezizomycetes</taxon>
        <taxon>Pezizales</taxon>
        <taxon>Discinaceae</taxon>
        <taxon>Discina</taxon>
    </lineage>
</organism>
<feature type="repeat" description="ANK" evidence="1">
    <location>
        <begin position="102"/>
        <end position="134"/>
    </location>
</feature>
<evidence type="ECO:0000256" key="1">
    <source>
        <dbReference type="PROSITE-ProRule" id="PRU00023"/>
    </source>
</evidence>
<name>A0ABR3GDV2_9PEZI</name>
<accession>A0ABR3GDV2</accession>
<comment type="caution">
    <text evidence="2">The sequence shown here is derived from an EMBL/GenBank/DDBJ whole genome shotgun (WGS) entry which is preliminary data.</text>
</comment>
<dbReference type="SUPFAM" id="SSF48403">
    <property type="entry name" value="Ankyrin repeat"/>
    <property type="match status" value="1"/>
</dbReference>
<evidence type="ECO:0000313" key="2">
    <source>
        <dbReference type="EMBL" id="KAL0634142.1"/>
    </source>
</evidence>
<dbReference type="PROSITE" id="PS50088">
    <property type="entry name" value="ANK_REPEAT"/>
    <property type="match status" value="3"/>
</dbReference>
<dbReference type="EMBL" id="JBBBZM010000103">
    <property type="protein sequence ID" value="KAL0634142.1"/>
    <property type="molecule type" value="Genomic_DNA"/>
</dbReference>
<dbReference type="Proteomes" id="UP001447188">
    <property type="component" value="Unassembled WGS sequence"/>
</dbReference>
<dbReference type="Gene3D" id="1.25.40.20">
    <property type="entry name" value="Ankyrin repeat-containing domain"/>
    <property type="match status" value="2"/>
</dbReference>
<dbReference type="Pfam" id="PF00023">
    <property type="entry name" value="Ank"/>
    <property type="match status" value="1"/>
</dbReference>
<dbReference type="Pfam" id="PF12796">
    <property type="entry name" value="Ank_2"/>
    <property type="match status" value="1"/>
</dbReference>
<keyword evidence="3" id="KW-1185">Reference proteome</keyword>
<sequence>MTAAIHYAASIGNRPLLVALLTAGADIESLDSGICQFTPLLCAVNNQMSGAVTELLARGANVEARDVVGFTALHIAAINSDWRCVQILLVRGDADINAKSIGMATALHHAAAVGCVRVVKILLEKGADKYAADSSGFVPAMMVKRKAVDREELLDLLE</sequence>
<feature type="repeat" description="ANK" evidence="1">
    <location>
        <begin position="1"/>
        <end position="32"/>
    </location>
</feature>
<proteinExistence type="predicted"/>
<feature type="repeat" description="ANK" evidence="1">
    <location>
        <begin position="68"/>
        <end position="101"/>
    </location>
</feature>
<dbReference type="InterPro" id="IPR036770">
    <property type="entry name" value="Ankyrin_rpt-contain_sf"/>
</dbReference>
<dbReference type="InterPro" id="IPR002110">
    <property type="entry name" value="Ankyrin_rpt"/>
</dbReference>
<dbReference type="PROSITE" id="PS50297">
    <property type="entry name" value="ANK_REP_REGION"/>
    <property type="match status" value="2"/>
</dbReference>
<dbReference type="PANTHER" id="PTHR24118:SF99">
    <property type="entry name" value="POTE ANKYRIN DOMAIN FAMILY MEMBER 3C-RELATED"/>
    <property type="match status" value="1"/>
</dbReference>
<reference evidence="2 3" key="1">
    <citation type="submission" date="2024-02" db="EMBL/GenBank/DDBJ databases">
        <title>Discinaceae phylogenomics.</title>
        <authorList>
            <person name="Dirks A.C."/>
            <person name="James T.Y."/>
        </authorList>
    </citation>
    <scope>NUCLEOTIDE SEQUENCE [LARGE SCALE GENOMIC DNA]</scope>
    <source>
        <strain evidence="2 3">ACD0624</strain>
    </source>
</reference>